<keyword evidence="4" id="KW-0653">Protein transport</keyword>
<keyword evidence="5" id="KW-0333">Golgi apparatus</keyword>
<dbReference type="GO" id="GO:0043130">
    <property type="term" value="F:ubiquitin binding"/>
    <property type="evidence" value="ECO:0007669"/>
    <property type="project" value="InterPro"/>
</dbReference>
<keyword evidence="3" id="KW-0813">Transport</keyword>
<reference evidence="13 14" key="1">
    <citation type="journal article" date="2013" name="PLoS ONE">
        <title>Genomic and secretomic analyses reveal unique features of the lignocellulolytic enzyme system of Penicillium decumbens.</title>
        <authorList>
            <person name="Liu G."/>
            <person name="Zhang L."/>
            <person name="Wei X."/>
            <person name="Zou G."/>
            <person name="Qin Y."/>
            <person name="Ma L."/>
            <person name="Li J."/>
            <person name="Zheng H."/>
            <person name="Wang S."/>
            <person name="Wang C."/>
            <person name="Xun L."/>
            <person name="Zhao G.-P."/>
            <person name="Zhou Z."/>
            <person name="Qu Y."/>
        </authorList>
    </citation>
    <scope>NUCLEOTIDE SEQUENCE [LARGE SCALE GENOMIC DNA]</scope>
    <source>
        <strain evidence="14">114-2 / CGMCC 5302</strain>
    </source>
</reference>
<dbReference type="InterPro" id="IPR013041">
    <property type="entry name" value="Clathrin_app_Ig-like_sf"/>
</dbReference>
<feature type="region of interest" description="Disordered" evidence="9">
    <location>
        <begin position="388"/>
        <end position="494"/>
    </location>
</feature>
<dbReference type="Pfam" id="PF03127">
    <property type="entry name" value="GAT"/>
    <property type="match status" value="1"/>
</dbReference>
<dbReference type="FunFam" id="1.20.58.160:FF:000003">
    <property type="entry name" value="VHS domain protein"/>
    <property type="match status" value="1"/>
</dbReference>
<dbReference type="InterPro" id="IPR002014">
    <property type="entry name" value="VHS_dom"/>
</dbReference>
<evidence type="ECO:0000313" key="13">
    <source>
        <dbReference type="EMBL" id="EPS27726.1"/>
    </source>
</evidence>
<proteinExistence type="predicted"/>
<evidence type="ECO:0000256" key="1">
    <source>
        <dbReference type="ARBA" id="ARBA00004601"/>
    </source>
</evidence>
<comment type="subunit">
    <text evidence="2">Component of the ESCRT-0 complex composed of HSE1 and VPS27.</text>
</comment>
<sequence>MAARDRFGAYAEPGLTPLQRAIRNACDPQNYEPNLALNLEVADLINSKKGNAPREAAVEIVQLINARNQNIALLALALLDICVKNCGYPFHLQISTKEFLNELVRRFPERPPMRASRVQHRILESIEEWRQTICQTSRYKEDLGFIRDMHRLLLYKGYAFPEVRREDAAVLNPSDNLRSAEEMEEEEREAQSAKLQELIRRGTPADLQEANRLMKVMAGYDNRHKTDYRAKAAEEVAKVQQKAKILEEMLQSHQPGDGAPQGDVFEELANALQSAHPKIQRMCEEESDDPEAVHKLLEINDSIHRTIERYKLVRKGEFDAASKIPKGTLGTTTGVSKNANNEFSLIDFDPEPTSSSNGQAAGSSAQQNVLENDLLGLSLDEEVPALGSGISLGTSSTGFPPLQGGSGPTTTSTPPPQQATAPAQPNYDIFASVNLSQPGSQSSTPVPGVLPNYRPTATPPQAADPFAALVSASPRPRLGPSQPPTGPSQAGGMSSSALLDLAADVSTPSPPQAATSQASAEDDEWNFASSLPQSNTLPSTNKILVLNSQLRIDFVARRLPSAPRQIFIQAVFSNTTTQPIGELHFQVAVERAYTLQLRPQSGREVAPQQQFGVKQEMVLDGVDHGKGNSVKIRFKVSYKLGAEPREEQGMVPSLGVA</sequence>
<feature type="compositionally biased region" description="Low complexity" evidence="9">
    <location>
        <begin position="388"/>
        <end position="425"/>
    </location>
</feature>
<dbReference type="Gene3D" id="2.60.40.1230">
    <property type="match status" value="1"/>
</dbReference>
<comment type="subunit">
    <text evidence="8">Binds to ARF1 and ARF2.</text>
</comment>
<comment type="function">
    <text evidence="7">May play a role in the regulation of membrane traffic through the trans-Golgi network.</text>
</comment>
<dbReference type="PROSITE" id="PS50909">
    <property type="entry name" value="GAT"/>
    <property type="match status" value="1"/>
</dbReference>
<dbReference type="SUPFAM" id="SSF89009">
    <property type="entry name" value="GAT-like domain"/>
    <property type="match status" value="1"/>
</dbReference>
<dbReference type="Gene3D" id="1.20.58.160">
    <property type="match status" value="1"/>
</dbReference>
<evidence type="ECO:0000256" key="3">
    <source>
        <dbReference type="ARBA" id="ARBA00022448"/>
    </source>
</evidence>
<organism evidence="13 14">
    <name type="scientific">Penicillium oxalicum (strain 114-2 / CGMCC 5302)</name>
    <name type="common">Penicillium decumbens</name>
    <dbReference type="NCBI Taxonomy" id="933388"/>
    <lineage>
        <taxon>Eukaryota</taxon>
        <taxon>Fungi</taxon>
        <taxon>Dikarya</taxon>
        <taxon>Ascomycota</taxon>
        <taxon>Pezizomycotina</taxon>
        <taxon>Eurotiomycetes</taxon>
        <taxon>Eurotiomycetidae</taxon>
        <taxon>Eurotiales</taxon>
        <taxon>Aspergillaceae</taxon>
        <taxon>Penicillium</taxon>
    </lineage>
</organism>
<dbReference type="CDD" id="cd14235">
    <property type="entry name" value="GAT_GGA_fungi"/>
    <property type="match status" value="1"/>
</dbReference>
<dbReference type="GO" id="GO:0005802">
    <property type="term" value="C:trans-Golgi network"/>
    <property type="evidence" value="ECO:0007669"/>
    <property type="project" value="TreeGrafter"/>
</dbReference>
<dbReference type="PANTHER" id="PTHR47180:SF1">
    <property type="entry name" value="ADP-RIBOSYLATION FACTOR-BINDING PROTEIN GGA1-RELATED"/>
    <property type="match status" value="1"/>
</dbReference>
<evidence type="ECO:0008006" key="15">
    <source>
        <dbReference type="Google" id="ProtNLM"/>
    </source>
</evidence>
<dbReference type="InterPro" id="IPR052653">
    <property type="entry name" value="ARF-binding"/>
</dbReference>
<dbReference type="AlphaFoldDB" id="S7ZGE4"/>
<dbReference type="GO" id="GO:0005829">
    <property type="term" value="C:cytosol"/>
    <property type="evidence" value="ECO:0007669"/>
    <property type="project" value="GOC"/>
</dbReference>
<dbReference type="EMBL" id="KB644410">
    <property type="protein sequence ID" value="EPS27726.1"/>
    <property type="molecule type" value="Genomic_DNA"/>
</dbReference>
<dbReference type="PROSITE" id="PS50180">
    <property type="entry name" value="GAE"/>
    <property type="match status" value="1"/>
</dbReference>
<dbReference type="Gene3D" id="1.25.40.90">
    <property type="match status" value="1"/>
</dbReference>
<dbReference type="Gene3D" id="1.20.5.170">
    <property type="match status" value="1"/>
</dbReference>
<keyword evidence="14" id="KW-1185">Reference proteome</keyword>
<dbReference type="HOGENOM" id="CLU_017092_0_0_1"/>
<feature type="region of interest" description="Disordered" evidence="9">
    <location>
        <begin position="344"/>
        <end position="365"/>
    </location>
</feature>
<evidence type="ECO:0000256" key="4">
    <source>
        <dbReference type="ARBA" id="ARBA00022927"/>
    </source>
</evidence>
<feature type="domain" description="VHS" evidence="10">
    <location>
        <begin position="25"/>
        <end position="161"/>
    </location>
</feature>
<dbReference type="OrthoDB" id="2018246at2759"/>
<dbReference type="FunFam" id="1.25.40.90:FF:000008">
    <property type="entry name" value="VHS domain protein"/>
    <property type="match status" value="1"/>
</dbReference>
<dbReference type="GO" id="GO:0006895">
    <property type="term" value="P:Golgi to endosome transport"/>
    <property type="evidence" value="ECO:0007669"/>
    <property type="project" value="UniProtKB-ARBA"/>
</dbReference>
<dbReference type="CDD" id="cd16998">
    <property type="entry name" value="VHS_GGA_fungi"/>
    <property type="match status" value="1"/>
</dbReference>
<evidence type="ECO:0000259" key="10">
    <source>
        <dbReference type="PROSITE" id="PS50179"/>
    </source>
</evidence>
<evidence type="ECO:0000256" key="7">
    <source>
        <dbReference type="ARBA" id="ARBA00053552"/>
    </source>
</evidence>
<name>S7ZGE4_PENO1</name>
<dbReference type="InterPro" id="IPR008942">
    <property type="entry name" value="ENTH_VHS"/>
</dbReference>
<dbReference type="InterPro" id="IPR038425">
    <property type="entry name" value="GAT_sf"/>
</dbReference>
<dbReference type="Pfam" id="PF00790">
    <property type="entry name" value="VHS"/>
    <property type="match status" value="1"/>
</dbReference>
<dbReference type="SMART" id="SM00809">
    <property type="entry name" value="Alpha_adaptinC2"/>
    <property type="match status" value="1"/>
</dbReference>
<accession>S7ZGE4</accession>
<dbReference type="GO" id="GO:0035091">
    <property type="term" value="F:phosphatidylinositol binding"/>
    <property type="evidence" value="ECO:0007669"/>
    <property type="project" value="InterPro"/>
</dbReference>
<evidence type="ECO:0000256" key="9">
    <source>
        <dbReference type="SAM" id="MobiDB-lite"/>
    </source>
</evidence>
<feature type="domain" description="GAE" evidence="11">
    <location>
        <begin position="535"/>
        <end position="655"/>
    </location>
</feature>
<dbReference type="Pfam" id="PF02883">
    <property type="entry name" value="Alpha_adaptinC2"/>
    <property type="match status" value="1"/>
</dbReference>
<dbReference type="eggNOG" id="KOG1087">
    <property type="taxonomic scope" value="Eukaryota"/>
</dbReference>
<gene>
    <name evidence="13" type="ORF">PDE_02670</name>
</gene>
<dbReference type="STRING" id="933388.S7ZGE4"/>
<evidence type="ECO:0000256" key="2">
    <source>
        <dbReference type="ARBA" id="ARBA00011446"/>
    </source>
</evidence>
<dbReference type="InterPro" id="IPR008153">
    <property type="entry name" value="GAE_dom"/>
</dbReference>
<protein>
    <recommendedName>
        <fullName evidence="15">VHS domain-containing protein</fullName>
    </recommendedName>
</protein>
<dbReference type="SMART" id="SM00288">
    <property type="entry name" value="VHS"/>
    <property type="match status" value="1"/>
</dbReference>
<evidence type="ECO:0000259" key="11">
    <source>
        <dbReference type="PROSITE" id="PS50180"/>
    </source>
</evidence>
<evidence type="ECO:0000259" key="12">
    <source>
        <dbReference type="PROSITE" id="PS50909"/>
    </source>
</evidence>
<feature type="compositionally biased region" description="Low complexity" evidence="9">
    <location>
        <begin position="354"/>
        <end position="365"/>
    </location>
</feature>
<evidence type="ECO:0000313" key="14">
    <source>
        <dbReference type="Proteomes" id="UP000019376"/>
    </source>
</evidence>
<dbReference type="GO" id="GO:0043328">
    <property type="term" value="P:protein transport to vacuole involved in ubiquitin-dependent protein catabolic process via the multivesicular body sorting pathway"/>
    <property type="evidence" value="ECO:0007669"/>
    <property type="project" value="TreeGrafter"/>
</dbReference>
<feature type="compositionally biased region" description="Polar residues" evidence="9">
    <location>
        <begin position="433"/>
        <end position="445"/>
    </location>
</feature>
<dbReference type="FunFam" id="1.20.5.170:FF:000024">
    <property type="entry name" value="VHS domain-containing protein"/>
    <property type="match status" value="1"/>
</dbReference>
<evidence type="ECO:0000256" key="5">
    <source>
        <dbReference type="ARBA" id="ARBA00023034"/>
    </source>
</evidence>
<comment type="subcellular location">
    <subcellularLocation>
        <location evidence="1">Golgi apparatus</location>
        <location evidence="1">trans-Golgi network</location>
    </subcellularLocation>
</comment>
<keyword evidence="6" id="KW-0175">Coiled coil</keyword>
<dbReference type="PROSITE" id="PS50179">
    <property type="entry name" value="VHS"/>
    <property type="match status" value="1"/>
</dbReference>
<dbReference type="GO" id="GO:0006896">
    <property type="term" value="P:Golgi to vacuole transport"/>
    <property type="evidence" value="ECO:0007669"/>
    <property type="project" value="TreeGrafter"/>
</dbReference>
<dbReference type="SUPFAM" id="SSF49348">
    <property type="entry name" value="Clathrin adaptor appendage domain"/>
    <property type="match status" value="1"/>
</dbReference>
<dbReference type="PhylomeDB" id="S7ZGE4"/>
<feature type="domain" description="GAT" evidence="12">
    <location>
        <begin position="188"/>
        <end position="315"/>
    </location>
</feature>
<dbReference type="PANTHER" id="PTHR47180">
    <property type="entry name" value="ADP-RIBOSYLATION FACTOR-BINDING PROTEIN GGA1-RELATED"/>
    <property type="match status" value="1"/>
</dbReference>
<dbReference type="InterPro" id="IPR004152">
    <property type="entry name" value="GAT_dom"/>
</dbReference>
<dbReference type="Proteomes" id="UP000019376">
    <property type="component" value="Unassembled WGS sequence"/>
</dbReference>
<evidence type="ECO:0000256" key="8">
    <source>
        <dbReference type="ARBA" id="ARBA00065344"/>
    </source>
</evidence>
<dbReference type="SUPFAM" id="SSF48464">
    <property type="entry name" value="ENTH/VHS domain"/>
    <property type="match status" value="1"/>
</dbReference>
<dbReference type="InterPro" id="IPR008152">
    <property type="entry name" value="Clathrin_a/b/g-adaptin_app_Ig"/>
</dbReference>
<evidence type="ECO:0000256" key="6">
    <source>
        <dbReference type="ARBA" id="ARBA00023054"/>
    </source>
</evidence>
<feature type="region of interest" description="Disordered" evidence="9">
    <location>
        <begin position="505"/>
        <end position="524"/>
    </location>
</feature>